<reference evidence="2 3" key="1">
    <citation type="submission" date="2019-09" db="EMBL/GenBank/DDBJ databases">
        <title>NBRP : Genome information of microbial organism related human and environment.</title>
        <authorList>
            <person name="Hattori M."/>
            <person name="Oshima K."/>
            <person name="Inaba H."/>
            <person name="Suda W."/>
            <person name="Sakamoto M."/>
            <person name="Iino T."/>
            <person name="Kitahara M."/>
            <person name="Oshida Y."/>
            <person name="Iida T."/>
            <person name="Kudo T."/>
            <person name="Itoh T."/>
            <person name="Ohkuma M."/>
        </authorList>
    </citation>
    <scope>NUCLEOTIDE SEQUENCE [LARGE SCALE GENOMIC DNA]</scope>
    <source>
        <strain evidence="2 3">Q-1</strain>
    </source>
</reference>
<name>A0A5A7NCE0_9PROT</name>
<dbReference type="InterPro" id="IPR027417">
    <property type="entry name" value="P-loop_NTPase"/>
</dbReference>
<dbReference type="GO" id="GO:0016887">
    <property type="term" value="F:ATP hydrolysis activity"/>
    <property type="evidence" value="ECO:0007669"/>
    <property type="project" value="InterPro"/>
</dbReference>
<proteinExistence type="predicted"/>
<dbReference type="AlphaFoldDB" id="A0A5A7NCE0"/>
<dbReference type="GO" id="GO:0005886">
    <property type="term" value="C:plasma membrane"/>
    <property type="evidence" value="ECO:0007669"/>
    <property type="project" value="TreeGrafter"/>
</dbReference>
<comment type="caution">
    <text evidence="2">The sequence shown here is derived from an EMBL/GenBank/DDBJ whole genome shotgun (WGS) entry which is preliminary data.</text>
</comment>
<accession>A0A5A7NCE0</accession>
<sequence>MNDDRQNGAMIRLQGLSKSYQTADIETLALDGIDIAIERGEFVSIMGPSGCGKSTLLNIIGMLDSPTYGHYFFLGEDIAGYGERKLANIRKAISVSSSKALI</sequence>
<dbReference type="EMBL" id="BKCN01000018">
    <property type="protein sequence ID" value="GER05140.1"/>
    <property type="molecule type" value="Genomic_DNA"/>
</dbReference>
<dbReference type="Proteomes" id="UP000324996">
    <property type="component" value="Unassembled WGS sequence"/>
</dbReference>
<dbReference type="Gene3D" id="3.40.50.300">
    <property type="entry name" value="P-loop containing nucleotide triphosphate hydrolases"/>
    <property type="match status" value="1"/>
</dbReference>
<dbReference type="SUPFAM" id="SSF52540">
    <property type="entry name" value="P-loop containing nucleoside triphosphate hydrolases"/>
    <property type="match status" value="1"/>
</dbReference>
<keyword evidence="3" id="KW-1185">Reference proteome</keyword>
<dbReference type="GO" id="GO:0022857">
    <property type="term" value="F:transmembrane transporter activity"/>
    <property type="evidence" value="ECO:0007669"/>
    <property type="project" value="TreeGrafter"/>
</dbReference>
<protein>
    <recommendedName>
        <fullName evidence="1">ABC transporter domain-containing protein</fullName>
    </recommendedName>
</protein>
<dbReference type="InterPro" id="IPR003439">
    <property type="entry name" value="ABC_transporter-like_ATP-bd"/>
</dbReference>
<evidence type="ECO:0000313" key="2">
    <source>
        <dbReference type="EMBL" id="GER05140.1"/>
    </source>
</evidence>
<evidence type="ECO:0000259" key="1">
    <source>
        <dbReference type="Pfam" id="PF00005"/>
    </source>
</evidence>
<gene>
    <name evidence="2" type="ORF">JCM17846_28220</name>
</gene>
<dbReference type="PANTHER" id="PTHR24220:SF86">
    <property type="entry name" value="ABC TRANSPORTER ABCH.1"/>
    <property type="match status" value="1"/>
</dbReference>
<evidence type="ECO:0000313" key="3">
    <source>
        <dbReference type="Proteomes" id="UP000324996"/>
    </source>
</evidence>
<feature type="domain" description="ABC transporter" evidence="1">
    <location>
        <begin position="30"/>
        <end position="97"/>
    </location>
</feature>
<dbReference type="Pfam" id="PF00005">
    <property type="entry name" value="ABC_tran"/>
    <property type="match status" value="1"/>
</dbReference>
<dbReference type="GO" id="GO:0005524">
    <property type="term" value="F:ATP binding"/>
    <property type="evidence" value="ECO:0007669"/>
    <property type="project" value="InterPro"/>
</dbReference>
<dbReference type="PANTHER" id="PTHR24220">
    <property type="entry name" value="IMPORT ATP-BINDING PROTEIN"/>
    <property type="match status" value="1"/>
</dbReference>
<organism evidence="2 3">
    <name type="scientific">Iodidimonas nitroreducens</name>
    <dbReference type="NCBI Taxonomy" id="1236968"/>
    <lineage>
        <taxon>Bacteria</taxon>
        <taxon>Pseudomonadati</taxon>
        <taxon>Pseudomonadota</taxon>
        <taxon>Alphaproteobacteria</taxon>
        <taxon>Iodidimonadales</taxon>
        <taxon>Iodidimonadaceae</taxon>
        <taxon>Iodidimonas</taxon>
    </lineage>
</organism>
<dbReference type="InterPro" id="IPR015854">
    <property type="entry name" value="ABC_transpr_LolD-like"/>
</dbReference>